<dbReference type="SMART" id="SM00342">
    <property type="entry name" value="HTH_ARAC"/>
    <property type="match status" value="1"/>
</dbReference>
<keyword evidence="2" id="KW-0238">DNA-binding</keyword>
<dbReference type="SUPFAM" id="SSF46689">
    <property type="entry name" value="Homeodomain-like"/>
    <property type="match status" value="2"/>
</dbReference>
<dbReference type="InterPro" id="IPR052158">
    <property type="entry name" value="INH-QAR"/>
</dbReference>
<dbReference type="PANTHER" id="PTHR43130:SF3">
    <property type="entry name" value="HTH-TYPE TRANSCRIPTIONAL REGULATOR RV1931C"/>
    <property type="match status" value="1"/>
</dbReference>
<dbReference type="PROSITE" id="PS00041">
    <property type="entry name" value="HTH_ARAC_FAMILY_1"/>
    <property type="match status" value="1"/>
</dbReference>
<gene>
    <name evidence="5" type="primary">ftrA</name>
    <name evidence="5" type="ORF">D5366_06760</name>
</gene>
<dbReference type="InterPro" id="IPR018062">
    <property type="entry name" value="HTH_AraC-typ_CS"/>
</dbReference>
<dbReference type="Gene3D" id="3.40.50.880">
    <property type="match status" value="1"/>
</dbReference>
<dbReference type="PANTHER" id="PTHR43130">
    <property type="entry name" value="ARAC-FAMILY TRANSCRIPTIONAL REGULATOR"/>
    <property type="match status" value="1"/>
</dbReference>
<dbReference type="Pfam" id="PF12833">
    <property type="entry name" value="HTH_18"/>
    <property type="match status" value="1"/>
</dbReference>
<feature type="domain" description="HTH araC/xylS-type" evidence="4">
    <location>
        <begin position="221"/>
        <end position="319"/>
    </location>
</feature>
<dbReference type="CDD" id="cd03137">
    <property type="entry name" value="GATase1_AraC_1"/>
    <property type="match status" value="1"/>
</dbReference>
<accession>A0A4Y6V901</accession>
<dbReference type="InterPro" id="IPR002818">
    <property type="entry name" value="DJ-1/PfpI"/>
</dbReference>
<dbReference type="InterPro" id="IPR029062">
    <property type="entry name" value="Class_I_gatase-like"/>
</dbReference>
<dbReference type="OrthoDB" id="9793422at2"/>
<dbReference type="Gene3D" id="1.10.10.60">
    <property type="entry name" value="Homeodomain-like"/>
    <property type="match status" value="1"/>
</dbReference>
<proteinExistence type="predicted"/>
<keyword evidence="6" id="KW-1185">Reference proteome</keyword>
<dbReference type="EMBL" id="CP032485">
    <property type="protein sequence ID" value="QDH24957.1"/>
    <property type="molecule type" value="Genomic_DNA"/>
</dbReference>
<name>A0A4Y6V901_9PROT</name>
<dbReference type="NCBIfam" id="NF006902">
    <property type="entry name" value="PRK09393.1"/>
    <property type="match status" value="1"/>
</dbReference>
<dbReference type="RefSeq" id="WP_141492806.1">
    <property type="nucleotide sequence ID" value="NZ_CP032485.1"/>
</dbReference>
<dbReference type="Pfam" id="PF01965">
    <property type="entry name" value="DJ-1_PfpI"/>
    <property type="match status" value="1"/>
</dbReference>
<dbReference type="KEGG" id="ntn:D5366_06760"/>
<dbReference type="GO" id="GO:0043565">
    <property type="term" value="F:sequence-specific DNA binding"/>
    <property type="evidence" value="ECO:0007669"/>
    <property type="project" value="InterPro"/>
</dbReference>
<evidence type="ECO:0000256" key="1">
    <source>
        <dbReference type="ARBA" id="ARBA00023015"/>
    </source>
</evidence>
<evidence type="ECO:0000256" key="3">
    <source>
        <dbReference type="ARBA" id="ARBA00023163"/>
    </source>
</evidence>
<dbReference type="SUPFAM" id="SSF52317">
    <property type="entry name" value="Class I glutamine amidotransferase-like"/>
    <property type="match status" value="1"/>
</dbReference>
<evidence type="ECO:0000259" key="4">
    <source>
        <dbReference type="PROSITE" id="PS01124"/>
    </source>
</evidence>
<dbReference type="GO" id="GO:0003700">
    <property type="term" value="F:DNA-binding transcription factor activity"/>
    <property type="evidence" value="ECO:0007669"/>
    <property type="project" value="InterPro"/>
</dbReference>
<evidence type="ECO:0000256" key="2">
    <source>
        <dbReference type="ARBA" id="ARBA00023125"/>
    </source>
</evidence>
<evidence type="ECO:0000313" key="5">
    <source>
        <dbReference type="EMBL" id="QDH24957.1"/>
    </source>
</evidence>
<dbReference type="AlphaFoldDB" id="A0A4Y6V901"/>
<dbReference type="InterPro" id="IPR018060">
    <property type="entry name" value="HTH_AraC"/>
</dbReference>
<protein>
    <submittedName>
        <fullName evidence="5">Transcriptional regulator FtrA</fullName>
    </submittedName>
</protein>
<keyword evidence="1" id="KW-0805">Transcription regulation</keyword>
<evidence type="ECO:0000313" key="6">
    <source>
        <dbReference type="Proteomes" id="UP000317214"/>
    </source>
</evidence>
<organism evidence="5 6">
    <name type="scientific">Neokomagataea tanensis</name>
    <dbReference type="NCBI Taxonomy" id="661191"/>
    <lineage>
        <taxon>Bacteria</taxon>
        <taxon>Pseudomonadati</taxon>
        <taxon>Pseudomonadota</taxon>
        <taxon>Alphaproteobacteria</taxon>
        <taxon>Acetobacterales</taxon>
        <taxon>Acetobacteraceae</taxon>
        <taxon>Neokomagataea</taxon>
    </lineage>
</organism>
<keyword evidence="3" id="KW-0804">Transcription</keyword>
<dbReference type="PROSITE" id="PS01124">
    <property type="entry name" value="HTH_ARAC_FAMILY_2"/>
    <property type="match status" value="1"/>
</dbReference>
<dbReference type="InterPro" id="IPR009057">
    <property type="entry name" value="Homeodomain-like_sf"/>
</dbReference>
<reference evidence="5 6" key="1">
    <citation type="submission" date="2018-09" db="EMBL/GenBank/DDBJ databases">
        <title>The complete genome sequence of Neokomagataea tanensis NBRC 106556(T).</title>
        <authorList>
            <person name="Chua K.-O."/>
            <person name="See-Too W.-S."/>
            <person name="Hong K.-W."/>
            <person name="Yin W.-F."/>
            <person name="Chan K.-G."/>
        </authorList>
    </citation>
    <scope>NUCLEOTIDE SEQUENCE [LARGE SCALE GENOMIC DNA]</scope>
    <source>
        <strain evidence="6">AH13 \ NBRC 106556</strain>
    </source>
</reference>
<dbReference type="Proteomes" id="UP000317214">
    <property type="component" value="Chromosome"/>
</dbReference>
<sequence length="326" mass="35387">MPNQRPSLNRLVVALAYEGLCAFEFGITAEIFGLDRPELGAEWYKFTVCAEHPGLVQTNAGFGVNVSAGLEVLEHASTIVIPGWNTSGNTPSEKLSTALLAAYHRGARIVTICSGAFLPAALGMLNGQRATTHWRYAQRLQVLYPAVLVDPNVLYVDNGRLLTSAGSAAGIDMLLHVVRQDFGAEIANQVARRMVVAAHRNGGQTQFIEKPVNARPDNHLARALDTIRANLTQPWSVKSLAQLAMVSERTLARQFRASTGSSFGLWLISQRVAAAKDLLETTILPMEQIASAVGLGSADNLRLHFSKYVGIPPSGYRKQFTRRDAP</sequence>